<dbReference type="SMART" id="SM00409">
    <property type="entry name" value="IG"/>
    <property type="match status" value="2"/>
</dbReference>
<feature type="chain" id="PRO_5035935839" description="Ig-like domain-containing protein" evidence="2">
    <location>
        <begin position="19"/>
        <end position="436"/>
    </location>
</feature>
<feature type="transmembrane region" description="Helical" evidence="1">
    <location>
        <begin position="334"/>
        <end position="356"/>
    </location>
</feature>
<sequence>MFAAVAIVLLTVLTGNRSYSTNVQQLEAWLGERVEIPCTAQQHHSTQDSVRWYYRNSSSAKDTRILHREKSGLVHYNNFPAEKKILSGFKLIINNFKEEDQGIYSCEIFKRRGFSRQPGTRLVMLKDTHSAITKRLYATEGEVFTHPCVGGLGNWTPVVTWTFQQFGEASSSPLSDLATGVGRLRERGVLPNASIHIRDVLSTDAGNYSCRDSNSPARQQIRMSLSLCVLTVTSNGSSEQASPGLNCSLWCDEDWEPAKPPPAYGNFTGPGAVVVETDTVTFFVSDSPDKRKRTVACRMKERVGGGVMVKLENATLAPENDTFQEDTQPSPHTLPLFMVLPVSTSVLVLTLCFILLCRHRKTAESHGEELSPEPSEQTNKELGEAECQIVYSTLELRKPEQDRPIGQEEGCVYSVIGQEEGCVYSVIRPPSAFLNL</sequence>
<dbReference type="OrthoDB" id="8735432at2759"/>
<gene>
    <name evidence="4" type="ORF">AGOR_G00120460</name>
</gene>
<accession>A0A8T3DGG3</accession>
<keyword evidence="5" id="KW-1185">Reference proteome</keyword>
<dbReference type="SUPFAM" id="SSF48726">
    <property type="entry name" value="Immunoglobulin"/>
    <property type="match status" value="1"/>
</dbReference>
<dbReference type="Gene3D" id="2.60.40.10">
    <property type="entry name" value="Immunoglobulins"/>
    <property type="match status" value="2"/>
</dbReference>
<dbReference type="InterPro" id="IPR013106">
    <property type="entry name" value="Ig_V-set"/>
</dbReference>
<dbReference type="Pfam" id="PF07686">
    <property type="entry name" value="V-set"/>
    <property type="match status" value="1"/>
</dbReference>
<dbReference type="InterPro" id="IPR003599">
    <property type="entry name" value="Ig_sub"/>
</dbReference>
<protein>
    <recommendedName>
        <fullName evidence="3">Ig-like domain-containing protein</fullName>
    </recommendedName>
</protein>
<name>A0A8T3DGG3_9TELE</name>
<dbReference type="InterPro" id="IPR007110">
    <property type="entry name" value="Ig-like_dom"/>
</dbReference>
<dbReference type="InterPro" id="IPR013783">
    <property type="entry name" value="Ig-like_fold"/>
</dbReference>
<keyword evidence="2" id="KW-0732">Signal</keyword>
<dbReference type="InterPro" id="IPR036179">
    <property type="entry name" value="Ig-like_dom_sf"/>
</dbReference>
<reference evidence="4" key="1">
    <citation type="submission" date="2021-01" db="EMBL/GenBank/DDBJ databases">
        <authorList>
            <person name="Zahm M."/>
            <person name="Roques C."/>
            <person name="Cabau C."/>
            <person name="Klopp C."/>
            <person name="Donnadieu C."/>
            <person name="Jouanno E."/>
            <person name="Lampietro C."/>
            <person name="Louis A."/>
            <person name="Herpin A."/>
            <person name="Echchiki A."/>
            <person name="Berthelot C."/>
            <person name="Parey E."/>
            <person name="Roest-Crollius H."/>
            <person name="Braasch I."/>
            <person name="Postlethwait J."/>
            <person name="Bobe J."/>
            <person name="Montfort J."/>
            <person name="Bouchez O."/>
            <person name="Begum T."/>
            <person name="Mejri S."/>
            <person name="Adams A."/>
            <person name="Chen W.-J."/>
            <person name="Guiguen Y."/>
        </authorList>
    </citation>
    <scope>NUCLEOTIDE SEQUENCE</scope>
    <source>
        <tissue evidence="4">Blood</tissue>
    </source>
</reference>
<dbReference type="SMART" id="SM00408">
    <property type="entry name" value="IGc2"/>
    <property type="match status" value="2"/>
</dbReference>
<dbReference type="PANTHER" id="PTHR11422">
    <property type="entry name" value="T-CELL SURFACE GLYCOPROTEIN CD4"/>
    <property type="match status" value="1"/>
</dbReference>
<evidence type="ECO:0000313" key="5">
    <source>
        <dbReference type="Proteomes" id="UP000829720"/>
    </source>
</evidence>
<keyword evidence="1" id="KW-0812">Transmembrane</keyword>
<comment type="caution">
    <text evidence="4">The sequence shown here is derived from an EMBL/GenBank/DDBJ whole genome shotgun (WGS) entry which is preliminary data.</text>
</comment>
<organism evidence="4 5">
    <name type="scientific">Albula goreensis</name>
    <dbReference type="NCBI Taxonomy" id="1534307"/>
    <lineage>
        <taxon>Eukaryota</taxon>
        <taxon>Metazoa</taxon>
        <taxon>Chordata</taxon>
        <taxon>Craniata</taxon>
        <taxon>Vertebrata</taxon>
        <taxon>Euteleostomi</taxon>
        <taxon>Actinopterygii</taxon>
        <taxon>Neopterygii</taxon>
        <taxon>Teleostei</taxon>
        <taxon>Albuliformes</taxon>
        <taxon>Albulidae</taxon>
        <taxon>Albula</taxon>
    </lineage>
</organism>
<dbReference type="AlphaFoldDB" id="A0A8T3DGG3"/>
<evidence type="ECO:0000313" key="4">
    <source>
        <dbReference type="EMBL" id="KAI1894894.1"/>
    </source>
</evidence>
<dbReference type="Proteomes" id="UP000829720">
    <property type="component" value="Unassembled WGS sequence"/>
</dbReference>
<feature type="domain" description="Ig-like" evidence="3">
    <location>
        <begin position="31"/>
        <end position="108"/>
    </location>
</feature>
<feature type="domain" description="Ig-like" evidence="3">
    <location>
        <begin position="118"/>
        <end position="226"/>
    </location>
</feature>
<evidence type="ECO:0000256" key="2">
    <source>
        <dbReference type="SAM" id="SignalP"/>
    </source>
</evidence>
<evidence type="ECO:0000259" key="3">
    <source>
        <dbReference type="PROSITE" id="PS50835"/>
    </source>
</evidence>
<proteinExistence type="predicted"/>
<dbReference type="EMBL" id="JAERUA010000010">
    <property type="protein sequence ID" value="KAI1894894.1"/>
    <property type="molecule type" value="Genomic_DNA"/>
</dbReference>
<feature type="signal peptide" evidence="2">
    <location>
        <begin position="1"/>
        <end position="18"/>
    </location>
</feature>
<dbReference type="PANTHER" id="PTHR11422:SF10">
    <property type="entry name" value="IG-LIKE DOMAIN-CONTAINING PROTEIN"/>
    <property type="match status" value="1"/>
</dbReference>
<keyword evidence="1" id="KW-0472">Membrane</keyword>
<dbReference type="InterPro" id="IPR003598">
    <property type="entry name" value="Ig_sub2"/>
</dbReference>
<evidence type="ECO:0000256" key="1">
    <source>
        <dbReference type="SAM" id="Phobius"/>
    </source>
</evidence>
<keyword evidence="1" id="KW-1133">Transmembrane helix</keyword>
<dbReference type="PROSITE" id="PS50835">
    <property type="entry name" value="IG_LIKE"/>
    <property type="match status" value="2"/>
</dbReference>